<name>A0ABN2VYW6_9ACTN</name>
<protein>
    <submittedName>
        <fullName evidence="2">NAD(P)H-binding protein</fullName>
    </submittedName>
</protein>
<dbReference type="PANTHER" id="PTHR43162">
    <property type="match status" value="1"/>
</dbReference>
<feature type="domain" description="NAD(P)-binding" evidence="1">
    <location>
        <begin position="13"/>
        <end position="178"/>
    </location>
</feature>
<dbReference type="EMBL" id="BAAAPE010000007">
    <property type="protein sequence ID" value="GAA2076649.1"/>
    <property type="molecule type" value="Genomic_DNA"/>
</dbReference>
<evidence type="ECO:0000313" key="2">
    <source>
        <dbReference type="EMBL" id="GAA2076649.1"/>
    </source>
</evidence>
<gene>
    <name evidence="2" type="ORF">GCM10009801_32290</name>
</gene>
<dbReference type="InterPro" id="IPR036291">
    <property type="entry name" value="NAD(P)-bd_dom_sf"/>
</dbReference>
<dbReference type="SUPFAM" id="SSF51735">
    <property type="entry name" value="NAD(P)-binding Rossmann-fold domains"/>
    <property type="match status" value="1"/>
</dbReference>
<dbReference type="InterPro" id="IPR016040">
    <property type="entry name" value="NAD(P)-bd_dom"/>
</dbReference>
<keyword evidence="3" id="KW-1185">Reference proteome</keyword>
<comment type="caution">
    <text evidence="2">The sequence shown here is derived from an EMBL/GenBank/DDBJ whole genome shotgun (WGS) entry which is preliminary data.</text>
</comment>
<evidence type="ECO:0000313" key="3">
    <source>
        <dbReference type="Proteomes" id="UP001500016"/>
    </source>
</evidence>
<dbReference type="PANTHER" id="PTHR43162:SF1">
    <property type="entry name" value="PRESTALK A DIFFERENTIATION PROTEIN A"/>
    <property type="match status" value="1"/>
</dbReference>
<dbReference type="InterPro" id="IPR051604">
    <property type="entry name" value="Ergot_Alk_Oxidoreductase"/>
</dbReference>
<dbReference type="RefSeq" id="WP_344528424.1">
    <property type="nucleotide sequence ID" value="NZ_BAAAPE010000007.1"/>
</dbReference>
<accession>A0ABN2VYW6</accession>
<dbReference type="Proteomes" id="UP001500016">
    <property type="component" value="Unassembled WGS sequence"/>
</dbReference>
<sequence>MTISTTSPILVLGGTGKTGRHVASLLAERGFTPRVAARSAEVRFDWTDRSTWEPALEGVRAVYLVDSQTAEAAEELRAFSRLAVARGAERLVLLASRAYAELDALGAPGDLLGPERAVTEAGAEWTVLRPTWFSQNFGEFPPVSDGVDKGELRLPVGEGRESFVDVRDIAEVAVAALTGEGHAGETYELSGPRALTWGEAVEELSRATGRTVRLTPVGDQEYRAELTAQGLPDDVVELFSVIFGHIREGRSDALSDGVRRALGREPRDFTAYVTEEYAKGAARSA</sequence>
<reference evidence="2 3" key="1">
    <citation type="journal article" date="2019" name="Int. J. Syst. Evol. Microbiol.">
        <title>The Global Catalogue of Microorganisms (GCM) 10K type strain sequencing project: providing services to taxonomists for standard genome sequencing and annotation.</title>
        <authorList>
            <consortium name="The Broad Institute Genomics Platform"/>
            <consortium name="The Broad Institute Genome Sequencing Center for Infectious Disease"/>
            <person name="Wu L."/>
            <person name="Ma J."/>
        </authorList>
    </citation>
    <scope>NUCLEOTIDE SEQUENCE [LARGE SCALE GENOMIC DNA]</scope>
    <source>
        <strain evidence="2 3">JCM 15478</strain>
    </source>
</reference>
<dbReference type="Pfam" id="PF13460">
    <property type="entry name" value="NAD_binding_10"/>
    <property type="match status" value="1"/>
</dbReference>
<proteinExistence type="predicted"/>
<organism evidence="2 3">
    <name type="scientific">Streptomyces albiaxialis</name>
    <dbReference type="NCBI Taxonomy" id="329523"/>
    <lineage>
        <taxon>Bacteria</taxon>
        <taxon>Bacillati</taxon>
        <taxon>Actinomycetota</taxon>
        <taxon>Actinomycetes</taxon>
        <taxon>Kitasatosporales</taxon>
        <taxon>Streptomycetaceae</taxon>
        <taxon>Streptomyces</taxon>
    </lineage>
</organism>
<dbReference type="Gene3D" id="3.90.25.10">
    <property type="entry name" value="UDP-galactose 4-epimerase, domain 1"/>
    <property type="match status" value="1"/>
</dbReference>
<dbReference type="Gene3D" id="3.40.50.720">
    <property type="entry name" value="NAD(P)-binding Rossmann-like Domain"/>
    <property type="match status" value="1"/>
</dbReference>
<evidence type="ECO:0000259" key="1">
    <source>
        <dbReference type="Pfam" id="PF13460"/>
    </source>
</evidence>